<organism evidence="3 4">
    <name type="scientific">Triparma retinervis</name>
    <dbReference type="NCBI Taxonomy" id="2557542"/>
    <lineage>
        <taxon>Eukaryota</taxon>
        <taxon>Sar</taxon>
        <taxon>Stramenopiles</taxon>
        <taxon>Ochrophyta</taxon>
        <taxon>Bolidophyceae</taxon>
        <taxon>Parmales</taxon>
        <taxon>Triparmaceae</taxon>
        <taxon>Triparma</taxon>
    </lineage>
</organism>
<protein>
    <submittedName>
        <fullName evidence="3">Uncharacterized protein</fullName>
    </submittedName>
</protein>
<feature type="non-terminal residue" evidence="3">
    <location>
        <position position="1"/>
    </location>
</feature>
<feature type="region of interest" description="Disordered" evidence="2">
    <location>
        <begin position="90"/>
        <end position="117"/>
    </location>
</feature>
<proteinExistence type="predicted"/>
<evidence type="ECO:0000313" key="3">
    <source>
        <dbReference type="EMBL" id="GMH62811.1"/>
    </source>
</evidence>
<evidence type="ECO:0000313" key="4">
    <source>
        <dbReference type="Proteomes" id="UP001165082"/>
    </source>
</evidence>
<keyword evidence="1" id="KW-0175">Coiled coil</keyword>
<dbReference type="EMBL" id="BRXZ01001115">
    <property type="protein sequence ID" value="GMH62811.1"/>
    <property type="molecule type" value="Genomic_DNA"/>
</dbReference>
<comment type="caution">
    <text evidence="3">The sequence shown here is derived from an EMBL/GenBank/DDBJ whole genome shotgun (WGS) entry which is preliminary data.</text>
</comment>
<evidence type="ECO:0000256" key="1">
    <source>
        <dbReference type="SAM" id="Coils"/>
    </source>
</evidence>
<dbReference type="OrthoDB" id="198900at2759"/>
<accession>A0A9W6ZZJ9</accession>
<name>A0A9W6ZZJ9_9STRA</name>
<evidence type="ECO:0000256" key="2">
    <source>
        <dbReference type="SAM" id="MobiDB-lite"/>
    </source>
</evidence>
<feature type="coiled-coil region" evidence="1">
    <location>
        <begin position="16"/>
        <end position="50"/>
    </location>
</feature>
<dbReference type="Proteomes" id="UP001165082">
    <property type="component" value="Unassembled WGS sequence"/>
</dbReference>
<dbReference type="AlphaFoldDB" id="A0A9W6ZZJ9"/>
<keyword evidence="4" id="KW-1185">Reference proteome</keyword>
<sequence length="339" mass="38305">MSSREADSVVKREDFARDEMDRLESARTELDKLTESKHLAEIDLARNEEQRKAAVAATQNEMNRAEDYRQETAASEGKVALLKQRNSHLERELEQGKENVDRLTSLTEKERAEGHSRIDELTRRLQQLESGVVDEVTLSKNVDAKRYQTRPSVGRRGTKSTSTDVPLRRRGQGYAQEGPSIRTTKSSRLAAVAAKARAEEVALKKGGKQLNIKDRIRNANFGPVPFLPAPHTHSFNVLAAVSEAVRCEVGDLEYKVTTRKGSHLPPELMNLMSSLEKDYAACDERYQELMSRAQTDEGTLKMKGKEDAENLKFLAEEMERREQQVNMIRGMLDSDDTDD</sequence>
<gene>
    <name evidence="3" type="ORF">TrRE_jg6255</name>
</gene>
<reference evidence="3" key="1">
    <citation type="submission" date="2022-07" db="EMBL/GenBank/DDBJ databases">
        <title>Genome analysis of Parmales, a sister group of diatoms, reveals the evolutionary specialization of diatoms from phago-mixotrophs to photoautotrophs.</title>
        <authorList>
            <person name="Ban H."/>
            <person name="Sato S."/>
            <person name="Yoshikawa S."/>
            <person name="Kazumasa Y."/>
            <person name="Nakamura Y."/>
            <person name="Ichinomiya M."/>
            <person name="Saitoh K."/>
            <person name="Sato N."/>
            <person name="Blanc-Mathieu R."/>
            <person name="Endo H."/>
            <person name="Kuwata A."/>
            <person name="Ogata H."/>
        </authorList>
    </citation>
    <scope>NUCLEOTIDE SEQUENCE</scope>
</reference>